<dbReference type="Proteomes" id="UP000664122">
    <property type="component" value="Unassembled WGS sequence"/>
</dbReference>
<accession>A0A939G112</accession>
<proteinExistence type="predicted"/>
<protein>
    <submittedName>
        <fullName evidence="2">Uncharacterized protein</fullName>
    </submittedName>
</protein>
<reference evidence="2" key="1">
    <citation type="submission" date="2021-03" db="EMBL/GenBank/DDBJ databases">
        <title>Whole genome sequence of Jiella sp. CQZ9-1.</title>
        <authorList>
            <person name="Tuo L."/>
        </authorList>
    </citation>
    <scope>NUCLEOTIDE SEQUENCE</scope>
    <source>
        <strain evidence="2">CQZ9-1</strain>
    </source>
</reference>
<dbReference type="AlphaFoldDB" id="A0A939G112"/>
<sequence length="125" mass="13949">MPHKSDHGDAAGDPDHHHEPDLDLVETAFVDGFQTAPDPTSFLRLAGIPFEARLADGTELKLLRVAQERRIDIGSLSPHLGGHSFRYDPLPAQMVSRRDRLVFVYFDGIGTRPYRFEDARALGGR</sequence>
<evidence type="ECO:0000313" key="2">
    <source>
        <dbReference type="EMBL" id="MBO0663583.1"/>
    </source>
</evidence>
<evidence type="ECO:0000256" key="1">
    <source>
        <dbReference type="SAM" id="MobiDB-lite"/>
    </source>
</evidence>
<evidence type="ECO:0000313" key="3">
    <source>
        <dbReference type="Proteomes" id="UP000664122"/>
    </source>
</evidence>
<gene>
    <name evidence="2" type="ORF">J1C48_13420</name>
</gene>
<comment type="caution">
    <text evidence="2">The sequence shown here is derived from an EMBL/GenBank/DDBJ whole genome shotgun (WGS) entry which is preliminary data.</text>
</comment>
<name>A0A939G112_9HYPH</name>
<feature type="region of interest" description="Disordered" evidence="1">
    <location>
        <begin position="1"/>
        <end position="21"/>
    </location>
</feature>
<keyword evidence="3" id="KW-1185">Reference proteome</keyword>
<organism evidence="2 3">
    <name type="scientific">Jiella flava</name>
    <dbReference type="NCBI Taxonomy" id="2816857"/>
    <lineage>
        <taxon>Bacteria</taxon>
        <taxon>Pseudomonadati</taxon>
        <taxon>Pseudomonadota</taxon>
        <taxon>Alphaproteobacteria</taxon>
        <taxon>Hyphomicrobiales</taxon>
        <taxon>Aurantimonadaceae</taxon>
        <taxon>Jiella</taxon>
    </lineage>
</organism>
<dbReference type="EMBL" id="JAFMPP010000011">
    <property type="protein sequence ID" value="MBO0663583.1"/>
    <property type="molecule type" value="Genomic_DNA"/>
</dbReference>